<reference evidence="2" key="2">
    <citation type="submission" date="2020-09" db="EMBL/GenBank/DDBJ databases">
        <authorList>
            <person name="Sun Q."/>
            <person name="Ohkuma M."/>
        </authorList>
    </citation>
    <scope>NUCLEOTIDE SEQUENCE</scope>
    <source>
        <strain evidence="2">JCM 15759</strain>
    </source>
</reference>
<dbReference type="RefSeq" id="WP_188854083.1">
    <property type="nucleotide sequence ID" value="NZ_BMON01000010.1"/>
</dbReference>
<comment type="caution">
    <text evidence="2">The sequence shown here is derived from an EMBL/GenBank/DDBJ whole genome shotgun (WGS) entry which is preliminary data.</text>
</comment>
<keyword evidence="1" id="KW-1133">Transmembrane helix</keyword>
<reference evidence="2" key="1">
    <citation type="journal article" date="2014" name="Int. J. Syst. Evol. Microbiol.">
        <title>Complete genome sequence of Corynebacterium casei LMG S-19264T (=DSM 44701T), isolated from a smear-ripened cheese.</title>
        <authorList>
            <consortium name="US DOE Joint Genome Institute (JGI-PGF)"/>
            <person name="Walter F."/>
            <person name="Albersmeier A."/>
            <person name="Kalinowski J."/>
            <person name="Ruckert C."/>
        </authorList>
    </citation>
    <scope>NUCLEOTIDE SEQUENCE</scope>
    <source>
        <strain evidence="2">JCM 15759</strain>
    </source>
</reference>
<proteinExistence type="predicted"/>
<dbReference type="AlphaFoldDB" id="A0A830FXI9"/>
<evidence type="ECO:0000313" key="2">
    <source>
        <dbReference type="EMBL" id="GGM52396.1"/>
    </source>
</evidence>
<protein>
    <recommendedName>
        <fullName evidence="4">DUF3267 domain-containing protein</fullName>
    </recommendedName>
</protein>
<evidence type="ECO:0000313" key="3">
    <source>
        <dbReference type="Proteomes" id="UP000656367"/>
    </source>
</evidence>
<evidence type="ECO:0000256" key="1">
    <source>
        <dbReference type="SAM" id="Phobius"/>
    </source>
</evidence>
<name>A0A830FXI9_HALAR</name>
<evidence type="ECO:0008006" key="4">
    <source>
        <dbReference type="Google" id="ProtNLM"/>
    </source>
</evidence>
<sequence length="137" mass="14630">MSGTPDWWRSLPTWAQAMILTLLLPGVVAHELTHIICATSWADTTLDWDAIAFEAEWTSSHPAPRAAAHIAPLVAGYAAGVGVFAVAIGRPQFSVHAGLLAYLSVNWLAYTAASVSDVAVCLQYLLAWRSGDELPTA</sequence>
<organism evidence="2 3">
    <name type="scientific">Haloarcula argentinensis</name>
    <dbReference type="NCBI Taxonomy" id="43776"/>
    <lineage>
        <taxon>Archaea</taxon>
        <taxon>Methanobacteriati</taxon>
        <taxon>Methanobacteriota</taxon>
        <taxon>Stenosarchaea group</taxon>
        <taxon>Halobacteria</taxon>
        <taxon>Halobacteriales</taxon>
        <taxon>Haloarculaceae</taxon>
        <taxon>Haloarcula</taxon>
    </lineage>
</organism>
<dbReference type="Proteomes" id="UP000656367">
    <property type="component" value="Unassembled WGS sequence"/>
</dbReference>
<keyword evidence="1" id="KW-0812">Transmembrane</keyword>
<keyword evidence="1" id="KW-0472">Membrane</keyword>
<dbReference type="EMBL" id="BMON01000010">
    <property type="protein sequence ID" value="GGM52396.1"/>
    <property type="molecule type" value="Genomic_DNA"/>
</dbReference>
<accession>A0A830FXI9</accession>
<feature type="transmembrane region" description="Helical" evidence="1">
    <location>
        <begin position="66"/>
        <end position="88"/>
    </location>
</feature>
<feature type="transmembrane region" description="Helical" evidence="1">
    <location>
        <begin position="100"/>
        <end position="126"/>
    </location>
</feature>
<gene>
    <name evidence="2" type="ORF">GCM10009006_36950</name>
</gene>